<feature type="compositionally biased region" description="Basic and acidic residues" evidence="6">
    <location>
        <begin position="1995"/>
        <end position="2007"/>
    </location>
</feature>
<evidence type="ECO:0000256" key="1">
    <source>
        <dbReference type="ARBA" id="ARBA00004138"/>
    </source>
</evidence>
<feature type="region of interest" description="Disordered" evidence="6">
    <location>
        <begin position="1393"/>
        <end position="1452"/>
    </location>
</feature>
<feature type="domain" description="HYDIN/VesB/CFA65-like Ig-like" evidence="7">
    <location>
        <begin position="4042"/>
        <end position="4115"/>
    </location>
</feature>
<feature type="domain" description="HYDIN/VesB/CFA65-like Ig-like" evidence="7">
    <location>
        <begin position="179"/>
        <end position="267"/>
    </location>
</feature>
<keyword evidence="4" id="KW-0969">Cilium</keyword>
<feature type="region of interest" description="Disordered" evidence="6">
    <location>
        <begin position="1976"/>
        <end position="2020"/>
    </location>
</feature>
<dbReference type="InParanoid" id="T0SAN8"/>
<evidence type="ECO:0000313" key="9">
    <source>
        <dbReference type="Proteomes" id="UP000030762"/>
    </source>
</evidence>
<dbReference type="InterPro" id="IPR027417">
    <property type="entry name" value="P-loop_NTPase"/>
</dbReference>
<evidence type="ECO:0000256" key="2">
    <source>
        <dbReference type="ARBA" id="ARBA00004496"/>
    </source>
</evidence>
<evidence type="ECO:0000256" key="3">
    <source>
        <dbReference type="ARBA" id="ARBA00022490"/>
    </source>
</evidence>
<dbReference type="PANTHER" id="PTHR23053">
    <property type="entry name" value="DLEC1 DELETED IN LUNG AND ESOPHAGEAL CANCER 1"/>
    <property type="match status" value="1"/>
</dbReference>
<sequence>MATDHRASVTISQLPMWGRPTTDATEKLRPSQLLHELTSKNAKGSKGSIPRIIEFMNLEDHTSQSASSVPVDRPLFEPTPGAILFDEYIPFNTHYAKLALRNNDTVARRIKMEPPDSPFFKLKKLHGAERDGKVAAGIEVAYQIEFLPQERREYALDLICVTEREKFVVPVRARGTFAALSFPDEVDFGLCPVKIKCSKVMTVHNVGTRGAKFVLTASAPFTVSPQTVYLDIGAAIQVEMEFHPKHTKEREGELAIQDDSGRASYVKLLGDVTNLEVYLSHPMVEPTPAYLTLSSRKRIKICNGSDHPVEFSWKAYAGEKSEETERARLLDELRRMEGAEVDNLGECSDDERVDLMGILHRKYKNLRKAVYDDPMNFVDECFSLEPPSGKIWAHSDAEITVTFVPHVAASYAGTAFLDISGRDTRLPLQIRGRGIGPQACILYDDLFDFGDVFINDPQTHDFSIQNRGEIPAEFALLPIPLPNGVDITFAPSSGVLGIGETSKVFLTFASAVLGEISITFNFKLKGSDDLLRVRFKAHVIPPMFHFDVENLDFGIVSYAFEQSKTVHLINTSRIAMTYSLRIPQDGLYKHQEFVLSPAHGTLAPFGTQAIHIAFTSVNVKSYEYFLVVSVQGVGSDLLNIPVLAQCFVPDVHVLKPDLVYGDCYLRYAHLQTLHLINTNAHLPAKYEIVAQDDHSKVVAVFSGDKPSGDIGANATLAIDIALVCEKLGSIRLPLYVRIAGSIDLPLSVTIVAMGRGPSVLLDAEELAWGPVSCLVDHPKSLRLTNTSLIPAPLKTFIRNARSKFTVDQKEYTLAPGETTVMTIVANLDDTIVFKEQLHILVTEGHNLLIPLSAKGMGTTMWSPSDMKLVDFQFQMTNKQCEWSCTLENKGKRGQTLVWINKTIRQQQIELLQKAKTLQKTSSKASVKSFDVGDDLTPVFSVFPASIELKPRTACTFYFRGFSATPGVMREELICETRIGQEKNAKVAFATEIVAQFINPKIEASLPSGLDFSYIYADGVVMETQSQALKLRNVCELPLSFVLRTQVPFAVDTWEAVLQPNEALDLNVEFYPGYKDDHLSRIINGKLVLSYTGHPQRDSLDLRGEIGFPNLEFEYSRIDFGCILNDTQKSMHVKVTNISKVPTSFHWVFIEDEKEARAAATVKRPYIPVNQVFDILPIRGNLQPGEVEVVEFIFYGHANRKFKSLVACEVNGGPEYELTLAGEASSVTYRLDRPYLDFGPVIYNKAEDREFAIQNLGKVAFGFNVSLEKLSRAGVVEVSPMAGRIFANDKQRISIRFKPGIPDTLVESIWLEIAHFPPVEFKLYCRGIFASLSVNLPRGKTHPNCAIDNVQPKWRDVLKGAKYNIEHPRTSSLPPTTAVTCEAATLGLARPNSRAPVAQPKLNKDGVPMTAVSTERTSRTTARVTTRNTNAAPTNSTARSQKSPMKNSASGDSFDMLTRGQHYDSVDIDTEACRMLFVKYLLTTIPEEPPTESPRDDNNLTHHGSTGGHPGTQPRFSNNNNSHHGSTNPPLLELVTVPKLSIHPTGPMDRAKVKSFTKTLPPTDGDGDGSESPTKALQGFLLAQYILDFGNVVTGTHRVKKFVVTNTGHVPASFQVDKNLALGRGFAIDPERVVRLPEKKGVEFSVTFTARKNGRHGPHGVNLLLDVKNGPPSLVTFKANVTVPDLVLLAENLDFGKVVVGRSHVVHSQFFNNSPVVVEWALKKPMGSARDVGYFRMEPTGGLLHPGTRCNIKVEFMPLEGRLYHVKVPVKISSNPKTRSITCQGEGSELRVSFDPPMAELGPVLPCSPPIERIVIMRNESDHAVEVYSLDFDAQYKSEEDMLREASGYGDDDYLRLPLRLPGTGLPEHILLEYNQRNQEEPPPVEAATTAEADMDEEDTRSLRAKEKAVDYIFLGPPLCGKTTQAKLMGEKEHLVVWTFDDAVALCAKDESDIGKRVRKALELPLLAWDMIKPTTPEEPEAVAAHDKKGKKDGKKSKTELDEVKDEPPPMTPPHEPSPREEMGLDLLEWVLQWRLSQPDMANGSVLDGWSTTYAPDSSSLLHVIANVLGGATIILLGMNEDIYEAHILACIKHVEDDMDMLERSLDMMQMVPEEPLLEAIEPIEMVPEEKEEKRPASHSRLKSSVSSDTVVVEPPAVVAEPPPPTPETIDPVQVEHELHTYRLLSERLHEYLDLELYDKYCQELVAHKKEWETLLLRLPPPPPPPPTSELPLQNGEPDGALSDRSGVHEHPSTSTDATTADDESGMPSMAADYPELVTDDAIEAPEHLVARKPRRVLALHDVNLNEVGPPLLLHGLVFASIEKYLRELASSKLVMPAPMTYQLVKRPYFRSQRKPVPRFSLSPPDVSRWILPPQSEISFHVTFASSDVGTFDSTLGFEILGSKREASLFCRGICAVPGINADPRNVFMSRAKHKADGALVHKKFVLSSGVYEFGPLLLGKARELRLEPIASDAYKATRKTNAEVFRISNPSRFRAQLHFFFEKQPPNDDIGVDGDAASTNAAAHTFLVEPNRLEIAEGDTAEVLVWAFPAKNGVLDDTLVCCIADNPEPVTFPISCIGCAPLIALNGPWTESAKLIDFERLLLKRQEDKTWSLRNACELPIIWRLVLDVPTEFEVVPRDGTLKPGQSQTIVVHFNAATEGLFEFGIPIEFADLEGGLVGSNPHLRRDSIKVKAEAYKIDVCSFDEESPDPSAESLNGVLDFGLLRVSDTPTKAFSLRNRGKYDIKVMLSVKRNKDWCKINPVDATIAPGKSQKIEVTFLSSVSGEIVLRDCKDIKCVILEQTTGEVFNEFPILLHARAVYSKFRLQPARGLSFGSLRFNEERKVKRLELRNDGEFAFKFRFKTDVMDDAASVDETKPLVLGQFSILPAGGSLDPGRIVAIDVGFQPQGAAVYRENVRLDISGRDPHNENETAMLQYEVTGESCYPGINTNDMESIFEEQAVVQTFGSGHTHCLERNQPMFAETERLFDFSAVLVGKSIVERFKISNPTKVLATVRFAIKAPTESKDESGLSMFTVQPTVWDIPPHEHRYVNVHFKPTNITTYHALFSAVVDDGADPSTNVLQFDMRGEGTMPCITIEKPTTREGNVLSLAFGKQRVGKGRELPLVLRNDGLVPSTVLFSMPSSTNFTLLEAAATTSGLLLPPKKTHTMSVLFKPIKAHDEMCSVQLKLSVQYNPFEDTIIKLSGQGYKELVTLDGLVDDDHIVFNDVDIATATTANMRFGLRNQSSTHVVRFAFGAHPLLKFVPTTGHLYPGAHASILATFAPPPGVATVLDKEKIPITLSRIKPAVDAPWDDTMSTLSFVEADATPSNATEPSYEALDPPLPPLTALVFAVADTLRYSCKTTEIAFKKTFMFQACTTKFSVKNESKVRLPFTWTWSQEFLQLPDVTASSMDTPCPFSIEPDAGEISADDTQDFLVRFAPIEVAHYVYRLEGHLKNGDIIRISVRGTSLRPVCHVDVEPSDYAQRRSLAMVGPGGELGPLDPSVRVVELESLGIRVRNTRRFYVINPTNVSYEFAWVPEGPHVNPAFRCATPKGLMLSGKRCEMVFEFTPTQMELQEMFWRLKIDQFGVDQLFLFVGTTTEPRVLLDRGSVNFATLLLGSKASQTIYLTNQEHLPFNFAFEKVHFVGEKPVLLLTPLSGVVPPHGRTAIDVEFAPNEEKLYNFNLGCTIKRKPSRLSLNVKGEGYAIHDHVIVHDDTAGGMLDAIEPSSSTPIDFGTVRVHEKARRSIVLSNAGKFNFEFTFAWASAKHPMLTLEPSNGTVRKNDKVVCHLTFAPTKETSLDGQRIVCTTAGSREYAFPIHGNAVPPAVDFSFTAHDFGPCFIAEPDAAPMVETMTLRITNMDHEMDISVDCSYEKRPFLHVTVQPTVLGPHETLDVPITFTARHEGPYEEVVPFTINGNTTINVVLSGEGIYPKIELAMAASVVHFGTLQIGQSVSRIVKLVNRAKRKTPLALLASHMHDIGLSIFPQTGIWIKPRETLDVELRFSPPRRVTPFEEELCVDVCGTKKKLVTLTGACQGMDVQFETENLSFGPVVLGSQLVRRLLLQNRGDLVAKFQWDLKRLGPDFSIAPSEGVVLPNQDKSFEITFRPLKINDDIRLEKILCGIEGGDFLTMTFTGACVGQLETSIKELVFESRVRREVAKEISIENKTGSPWNLIPMVQGEHWRCAENVAVPANGKAVMQLYYMPLSMTQAGETAGYDRPKAHKGSLFLAIPDGSAISYNLVGTAVEPDALDTLSFKTPAKASLPIKLPLVNWLKKSAQVFHVTIENVTQCASTFVQGADTITVPPNATREYGLKAFAYLEGINELKVSFTNNESGEYVFYDVRIDVTPPVIVETLSFHAPVRQSIKKLITIENPFPPSRSIQFDDKSFWSCSSPSVRVRRVGEMTGRSEGSFEVEYRPLLHTVEAIEATLTLRSPQLGEYPYKLSLATSPAGIEKILHFTVPLGGSQTQAFRFSTYASKPIDFKCSVQQPTFFNVAPLLKTDVTTWDGTEQTVVVKFEPEALGDIRDTLVVASDAGGEYNCTLLGQSVPPVPQGPFVFGTTQDVEFKNVFNAPREFAFAIDGAGFSVNTATVTIAAKSAKVVTVKNTDTSARATPVTGKLLVTCPSLPELPPWVFYLEGESRG</sequence>
<feature type="compositionally biased region" description="Low complexity" evidence="6">
    <location>
        <begin position="1409"/>
        <end position="1439"/>
    </location>
</feature>
<evidence type="ECO:0000259" key="7">
    <source>
        <dbReference type="Pfam" id="PF22544"/>
    </source>
</evidence>
<dbReference type="OMA" id="PCEWFVQ"/>
<dbReference type="PANTHER" id="PTHR23053:SF0">
    <property type="entry name" value="HYDROCEPHALUS-INDUCING PROTEIN HOMOLOG"/>
    <property type="match status" value="1"/>
</dbReference>
<feature type="region of interest" description="Disordered" evidence="6">
    <location>
        <begin position="2217"/>
        <end position="2270"/>
    </location>
</feature>
<feature type="region of interest" description="Disordered" evidence="6">
    <location>
        <begin position="1485"/>
        <end position="1572"/>
    </location>
</feature>
<dbReference type="eggNOG" id="ENOG502QQ4F">
    <property type="taxonomic scope" value="Eukaryota"/>
</dbReference>
<feature type="domain" description="HYDIN/VesB/CFA65-like Ig-like" evidence="7">
    <location>
        <begin position="443"/>
        <end position="536"/>
    </location>
</feature>
<feature type="domain" description="HYDIN/VesB/CFA65-like Ig-like" evidence="7">
    <location>
        <begin position="2717"/>
        <end position="2785"/>
    </location>
</feature>
<reference evidence="8 9" key="1">
    <citation type="submission" date="2012-04" db="EMBL/GenBank/DDBJ databases">
        <title>The Genome Sequence of Saprolegnia declina VS20.</title>
        <authorList>
            <consortium name="The Broad Institute Genome Sequencing Platform"/>
            <person name="Russ C."/>
            <person name="Nusbaum C."/>
            <person name="Tyler B."/>
            <person name="van West P."/>
            <person name="Dieguez-Uribeondo J."/>
            <person name="de Bruijn I."/>
            <person name="Tripathy S."/>
            <person name="Jiang R."/>
            <person name="Young S.K."/>
            <person name="Zeng Q."/>
            <person name="Gargeya S."/>
            <person name="Fitzgerald M."/>
            <person name="Haas B."/>
            <person name="Abouelleil A."/>
            <person name="Alvarado L."/>
            <person name="Arachchi H.M."/>
            <person name="Berlin A."/>
            <person name="Chapman S.B."/>
            <person name="Goldberg J."/>
            <person name="Griggs A."/>
            <person name="Gujja S."/>
            <person name="Hansen M."/>
            <person name="Howarth C."/>
            <person name="Imamovic A."/>
            <person name="Larimer J."/>
            <person name="McCowen C."/>
            <person name="Montmayeur A."/>
            <person name="Murphy C."/>
            <person name="Neiman D."/>
            <person name="Pearson M."/>
            <person name="Priest M."/>
            <person name="Roberts A."/>
            <person name="Saif S."/>
            <person name="Shea T."/>
            <person name="Sisk P."/>
            <person name="Sykes S."/>
            <person name="Wortman J."/>
            <person name="Nusbaum C."/>
            <person name="Birren B."/>
        </authorList>
    </citation>
    <scope>NUCLEOTIDE SEQUENCE [LARGE SCALE GENOMIC DNA]</scope>
    <source>
        <strain evidence="8 9">VS20</strain>
    </source>
</reference>
<feature type="region of interest" description="Disordered" evidence="6">
    <location>
        <begin position="1876"/>
        <end position="1896"/>
    </location>
</feature>
<evidence type="ECO:0000256" key="5">
    <source>
        <dbReference type="ARBA" id="ARBA00023273"/>
    </source>
</evidence>
<dbReference type="OrthoDB" id="442692at2759"/>
<dbReference type="Gene3D" id="2.60.40.10">
    <property type="entry name" value="Immunoglobulins"/>
    <property type="match status" value="24"/>
</dbReference>
<dbReference type="GO" id="GO:0005930">
    <property type="term" value="C:axoneme"/>
    <property type="evidence" value="ECO:0007669"/>
    <property type="project" value="TreeGrafter"/>
</dbReference>
<gene>
    <name evidence="8" type="ORF">SDRG_02549</name>
</gene>
<organism evidence="8 9">
    <name type="scientific">Saprolegnia diclina (strain VS20)</name>
    <dbReference type="NCBI Taxonomy" id="1156394"/>
    <lineage>
        <taxon>Eukaryota</taxon>
        <taxon>Sar</taxon>
        <taxon>Stramenopiles</taxon>
        <taxon>Oomycota</taxon>
        <taxon>Saprolegniomycetes</taxon>
        <taxon>Saprolegniales</taxon>
        <taxon>Saprolegniaceae</taxon>
        <taxon>Saprolegnia</taxon>
    </lineage>
</organism>
<dbReference type="InterPro" id="IPR053879">
    <property type="entry name" value="HYDIN_VesB_CFA65-like_Ig"/>
</dbReference>
<dbReference type="VEuPathDB" id="FungiDB:SDRG_02549"/>
<dbReference type="GeneID" id="19943276"/>
<dbReference type="GO" id="GO:0003341">
    <property type="term" value="P:cilium movement"/>
    <property type="evidence" value="ECO:0007669"/>
    <property type="project" value="TreeGrafter"/>
</dbReference>
<feature type="domain" description="HYDIN/VesB/CFA65-like Ig-like" evidence="7">
    <location>
        <begin position="542"/>
        <end position="634"/>
    </location>
</feature>
<evidence type="ECO:0000313" key="8">
    <source>
        <dbReference type="EMBL" id="EQC39892.1"/>
    </source>
</evidence>
<dbReference type="EMBL" id="JH767137">
    <property type="protein sequence ID" value="EQC39892.1"/>
    <property type="molecule type" value="Genomic_DNA"/>
</dbReference>
<dbReference type="Pfam" id="PF22544">
    <property type="entry name" value="HYDIN_VesB_CFA65-like_Ig"/>
    <property type="match status" value="5"/>
</dbReference>
<name>T0SAN8_SAPDV</name>
<dbReference type="GO" id="GO:1904158">
    <property type="term" value="P:axonemal central apparatus assembly"/>
    <property type="evidence" value="ECO:0007669"/>
    <property type="project" value="TreeGrafter"/>
</dbReference>
<dbReference type="STRING" id="1156394.T0SAN8"/>
<protein>
    <recommendedName>
        <fullName evidence="7">HYDIN/VesB/CFA65-like Ig-like domain-containing protein</fullName>
    </recommendedName>
</protein>
<evidence type="ECO:0000256" key="6">
    <source>
        <dbReference type="SAM" id="MobiDB-lite"/>
    </source>
</evidence>
<dbReference type="Proteomes" id="UP000030762">
    <property type="component" value="Unassembled WGS sequence"/>
</dbReference>
<feature type="compositionally biased region" description="Polar residues" evidence="6">
    <location>
        <begin position="1440"/>
        <end position="1450"/>
    </location>
</feature>
<dbReference type="InterPro" id="IPR013783">
    <property type="entry name" value="Ig-like_fold"/>
</dbReference>
<comment type="subcellular location">
    <subcellularLocation>
        <location evidence="1">Cell projection</location>
        <location evidence="1">Cilium</location>
    </subcellularLocation>
    <subcellularLocation>
        <location evidence="2">Cytoplasm</location>
    </subcellularLocation>
</comment>
<proteinExistence type="predicted"/>
<feature type="compositionally biased region" description="Pro residues" evidence="6">
    <location>
        <begin position="2218"/>
        <end position="2228"/>
    </location>
</feature>
<keyword evidence="9" id="KW-1185">Reference proteome</keyword>
<keyword evidence="3" id="KW-0963">Cytoplasm</keyword>
<dbReference type="Gene3D" id="3.40.50.300">
    <property type="entry name" value="P-loop containing nucleotide triphosphate hydrolases"/>
    <property type="match status" value="1"/>
</dbReference>
<accession>T0SAN8</accession>
<dbReference type="RefSeq" id="XP_008606366.1">
    <property type="nucleotide sequence ID" value="XM_008608144.1"/>
</dbReference>
<dbReference type="InterPro" id="IPR033305">
    <property type="entry name" value="Hydin-like"/>
</dbReference>
<keyword evidence="5" id="KW-0966">Cell projection</keyword>
<evidence type="ECO:0000256" key="4">
    <source>
        <dbReference type="ARBA" id="ARBA00023069"/>
    </source>
</evidence>